<proteinExistence type="predicted"/>
<comment type="caution">
    <text evidence="1">The sequence shown here is derived from an EMBL/GenBank/DDBJ whole genome shotgun (WGS) entry which is preliminary data.</text>
</comment>
<organism evidence="1 2">
    <name type="scientific">Streptomyces canarius</name>
    <dbReference type="NCBI Taxonomy" id="285453"/>
    <lineage>
        <taxon>Bacteria</taxon>
        <taxon>Bacillati</taxon>
        <taxon>Actinomycetota</taxon>
        <taxon>Actinomycetes</taxon>
        <taxon>Kitasatosporales</taxon>
        <taxon>Streptomycetaceae</taxon>
        <taxon>Streptomyces</taxon>
    </lineage>
</organism>
<keyword evidence="2" id="KW-1185">Reference proteome</keyword>
<dbReference type="EMBL" id="BMVN01000001">
    <property type="protein sequence ID" value="GHA01703.1"/>
    <property type="molecule type" value="Genomic_DNA"/>
</dbReference>
<accession>A0ABQ3CCC6</accession>
<reference evidence="2" key="1">
    <citation type="journal article" date="2019" name="Int. J. Syst. Evol. Microbiol.">
        <title>The Global Catalogue of Microorganisms (GCM) 10K type strain sequencing project: providing services to taxonomists for standard genome sequencing and annotation.</title>
        <authorList>
            <consortium name="The Broad Institute Genomics Platform"/>
            <consortium name="The Broad Institute Genome Sequencing Center for Infectious Disease"/>
            <person name="Wu L."/>
            <person name="Ma J."/>
        </authorList>
    </citation>
    <scope>NUCLEOTIDE SEQUENCE [LARGE SCALE GENOMIC DNA]</scope>
    <source>
        <strain evidence="2">JCM 4733</strain>
    </source>
</reference>
<dbReference type="Proteomes" id="UP000653644">
    <property type="component" value="Unassembled WGS sequence"/>
</dbReference>
<protein>
    <submittedName>
        <fullName evidence="1">Uncharacterized protein</fullName>
    </submittedName>
</protein>
<name>A0ABQ3CCC6_9ACTN</name>
<sequence length="568" mass="62471">MVVVGAHRYSAGVYEEFERGDPAARRRAAIAAEKDRLARDRERRESRDRTAVSGFLRRKWAWLGVTGDAVTAVHGLLDELSAVPGLPEEPRAVLRAAATGAPDREALLPAVRRALEHAAPEEVLAHIRALWEADVPWLTDAGAERCRVICSSAPSLLLVSGRARAVSGGPAFSLFAAAATRGAVPVPTRHLPAILPWAPLPVLDDLVDHGGLLPEDRPWADRDPDEALYLRARLVPDKVAAQDAATLEWTDHLRREAFLGGARLERLDPADLWDLLYDVVADGDITRIDELDALLPRTQQIQLRDLRSGAINGEWPRETVADTGLWLLMANLWQPQESVSPQLSPFHALVALNRAYDLLKAGRLEEAGQQAARFEKGGTGRKAGTGLRQEALAIRAYVAAVEGDLAEAEALAEAAAGLGEQAEADLALVRRWRATPRNSRDRVTNPFIELGLDHGSFRWEKHCRELFREAEGDHTEQARINDAEERIRAAQGTDAGLSVFFRIPLEPDRYLMPDSVPVTLVPPLAALPRRTPVVSGAELERIRARAAVELLDDLRSTPPRLDRHDRRA</sequence>
<gene>
    <name evidence="1" type="ORF">GCM10010345_01790</name>
</gene>
<evidence type="ECO:0000313" key="1">
    <source>
        <dbReference type="EMBL" id="GHA01703.1"/>
    </source>
</evidence>
<evidence type="ECO:0000313" key="2">
    <source>
        <dbReference type="Proteomes" id="UP000653644"/>
    </source>
</evidence>